<dbReference type="AlphaFoldDB" id="A0A5K7ZX11"/>
<organism evidence="1 2">
    <name type="scientific">Desulfosarcina ovata subsp. sediminis</name>
    <dbReference type="NCBI Taxonomy" id="885957"/>
    <lineage>
        <taxon>Bacteria</taxon>
        <taxon>Pseudomonadati</taxon>
        <taxon>Thermodesulfobacteriota</taxon>
        <taxon>Desulfobacteria</taxon>
        <taxon>Desulfobacterales</taxon>
        <taxon>Desulfosarcinaceae</taxon>
        <taxon>Desulfosarcina</taxon>
    </lineage>
</organism>
<evidence type="ECO:0000313" key="2">
    <source>
        <dbReference type="Proteomes" id="UP000425960"/>
    </source>
</evidence>
<dbReference type="Proteomes" id="UP000425960">
    <property type="component" value="Chromosome"/>
</dbReference>
<name>A0A5K7ZX11_9BACT</name>
<proteinExistence type="predicted"/>
<dbReference type="EMBL" id="AP021876">
    <property type="protein sequence ID" value="BBO84793.1"/>
    <property type="molecule type" value="Genomic_DNA"/>
</dbReference>
<protein>
    <submittedName>
        <fullName evidence="1">Uncharacterized protein</fullName>
    </submittedName>
</protein>
<sequence length="104" mass="11889">MGVESHSQGQVKAVDVFVVRGAVLGLKPEINQLAKTHLLHDHLGDFQFYENRSILDRMGCLLQLFPPGRWQAYGRAVKEVFAFQNRLGIWVQSANVDFLRDHQK</sequence>
<accession>A0A5K7ZX11</accession>
<evidence type="ECO:0000313" key="1">
    <source>
        <dbReference type="EMBL" id="BBO84793.1"/>
    </source>
</evidence>
<gene>
    <name evidence="1" type="ORF">DSCO28_53590</name>
</gene>
<reference evidence="1 2" key="1">
    <citation type="submission" date="2019-11" db="EMBL/GenBank/DDBJ databases">
        <title>Comparative genomics of hydrocarbon-degrading Desulfosarcina strains.</title>
        <authorList>
            <person name="Watanabe M."/>
            <person name="Kojima H."/>
            <person name="Fukui M."/>
        </authorList>
    </citation>
    <scope>NUCLEOTIDE SEQUENCE [LARGE SCALE GENOMIC DNA]</scope>
    <source>
        <strain evidence="1 2">28bB2T</strain>
    </source>
</reference>
<dbReference type="KEGG" id="dov:DSCO28_53590"/>